<accession>A0A9W6Z687</accession>
<dbReference type="GO" id="GO:0030163">
    <property type="term" value="P:protein catabolic process"/>
    <property type="evidence" value="ECO:0007669"/>
    <property type="project" value="InterPro"/>
</dbReference>
<dbReference type="InterPro" id="IPR022935">
    <property type="entry name" value="ClpS"/>
</dbReference>
<dbReference type="EMBL" id="BRXW01000376">
    <property type="protein sequence ID" value="GMH48897.1"/>
    <property type="molecule type" value="Genomic_DNA"/>
</dbReference>
<dbReference type="GO" id="GO:0006508">
    <property type="term" value="P:proteolysis"/>
    <property type="evidence" value="ECO:0007669"/>
    <property type="project" value="InterPro"/>
</dbReference>
<organism evidence="4 5">
    <name type="scientific">Triparma laevis f. longispina</name>
    <dbReference type="NCBI Taxonomy" id="1714387"/>
    <lineage>
        <taxon>Eukaryota</taxon>
        <taxon>Sar</taxon>
        <taxon>Stramenopiles</taxon>
        <taxon>Ochrophyta</taxon>
        <taxon>Bolidophyceae</taxon>
        <taxon>Parmales</taxon>
        <taxon>Triparmaceae</taxon>
        <taxon>Triparma</taxon>
    </lineage>
</organism>
<evidence type="ECO:0000313" key="4">
    <source>
        <dbReference type="EMBL" id="GMH48897.1"/>
    </source>
</evidence>
<feature type="signal peptide" evidence="2">
    <location>
        <begin position="1"/>
        <end position="15"/>
    </location>
</feature>
<dbReference type="SUPFAM" id="SSF54736">
    <property type="entry name" value="ClpS-like"/>
    <property type="match status" value="1"/>
</dbReference>
<feature type="chain" id="PRO_5040985928" description="Adaptor protein ClpS core domain-containing protein" evidence="2">
    <location>
        <begin position="16"/>
        <end position="159"/>
    </location>
</feature>
<feature type="domain" description="Adaptor protein ClpS core" evidence="3">
    <location>
        <begin position="82"/>
        <end position="145"/>
    </location>
</feature>
<name>A0A9W6Z687_9STRA</name>
<reference evidence="5" key="1">
    <citation type="journal article" date="2023" name="Commun. Biol.">
        <title>Genome analysis of Parmales, the sister group of diatoms, reveals the evolutionary specialization of diatoms from phago-mixotrophs to photoautotrophs.</title>
        <authorList>
            <person name="Ban H."/>
            <person name="Sato S."/>
            <person name="Yoshikawa S."/>
            <person name="Yamada K."/>
            <person name="Nakamura Y."/>
            <person name="Ichinomiya M."/>
            <person name="Sato N."/>
            <person name="Blanc-Mathieu R."/>
            <person name="Endo H."/>
            <person name="Kuwata A."/>
            <person name="Ogata H."/>
        </authorList>
    </citation>
    <scope>NUCLEOTIDE SEQUENCE [LARGE SCALE GENOMIC DNA]</scope>
    <source>
        <strain evidence="5">NIES 3700</strain>
    </source>
</reference>
<keyword evidence="5" id="KW-1185">Reference proteome</keyword>
<sequence length="159" mass="17364">MVTVILLSFFQTTHGFQIHSTSTRTFARRADSLTQPYNSMTPLPRATFVPLRSSPGSGAVLEKPSTSTAKTTKKSAKGSAGDWEVRLYNDPVNKREHVARCLSEICGLNDGASFQVMMNAHQNGAAVIGRYDFERAELYYTSLRDSGLTVGLQKVGDGD</sequence>
<dbReference type="PANTHER" id="PTHR33473">
    <property type="entry name" value="ATP-DEPENDENT CLP PROTEASE ADAPTER PROTEIN CLPS1, CHLOROPLASTIC"/>
    <property type="match status" value="1"/>
</dbReference>
<protein>
    <recommendedName>
        <fullName evidence="3">Adaptor protein ClpS core domain-containing protein</fullName>
    </recommendedName>
</protein>
<dbReference type="InterPro" id="IPR003769">
    <property type="entry name" value="ClpS_core"/>
</dbReference>
<gene>
    <name evidence="4" type="ORF">TrLO_g14412</name>
</gene>
<evidence type="ECO:0000313" key="5">
    <source>
        <dbReference type="Proteomes" id="UP001165122"/>
    </source>
</evidence>
<dbReference type="Proteomes" id="UP001165122">
    <property type="component" value="Unassembled WGS sequence"/>
</dbReference>
<dbReference type="Gene3D" id="3.30.1390.10">
    <property type="match status" value="1"/>
</dbReference>
<feature type="region of interest" description="Disordered" evidence="1">
    <location>
        <begin position="56"/>
        <end position="77"/>
    </location>
</feature>
<dbReference type="OrthoDB" id="2013930at2759"/>
<dbReference type="Pfam" id="PF02617">
    <property type="entry name" value="ClpS"/>
    <property type="match status" value="1"/>
</dbReference>
<comment type="caution">
    <text evidence="4">The sequence shown here is derived from an EMBL/GenBank/DDBJ whole genome shotgun (WGS) entry which is preliminary data.</text>
</comment>
<proteinExistence type="predicted"/>
<evidence type="ECO:0000259" key="3">
    <source>
        <dbReference type="Pfam" id="PF02617"/>
    </source>
</evidence>
<dbReference type="PANTHER" id="PTHR33473:SF17">
    <property type="entry name" value="ATP-DEPENDENT CLP PROTEASE ADAPTER PROTEIN CLPS1, CHLOROPLASTIC"/>
    <property type="match status" value="1"/>
</dbReference>
<dbReference type="InterPro" id="IPR014719">
    <property type="entry name" value="Ribosomal_bL12_C/ClpS-like"/>
</dbReference>
<evidence type="ECO:0000256" key="2">
    <source>
        <dbReference type="SAM" id="SignalP"/>
    </source>
</evidence>
<keyword evidence="2" id="KW-0732">Signal</keyword>
<dbReference type="AlphaFoldDB" id="A0A9W6Z687"/>
<evidence type="ECO:0000256" key="1">
    <source>
        <dbReference type="SAM" id="MobiDB-lite"/>
    </source>
</evidence>